<dbReference type="PANTHER" id="PTHR30514">
    <property type="entry name" value="GLUCOKINASE"/>
    <property type="match status" value="1"/>
</dbReference>
<dbReference type="PROSITE" id="PS51464">
    <property type="entry name" value="SIS"/>
    <property type="match status" value="1"/>
</dbReference>
<protein>
    <submittedName>
        <fullName evidence="6">MurR/RpiR family transcriptional regulator</fullName>
    </submittedName>
</protein>
<dbReference type="CDD" id="cd05013">
    <property type="entry name" value="SIS_RpiR"/>
    <property type="match status" value="1"/>
</dbReference>
<dbReference type="PANTHER" id="PTHR30514:SF18">
    <property type="entry name" value="RPIR-FAMILY TRANSCRIPTIONAL REGULATOR"/>
    <property type="match status" value="1"/>
</dbReference>
<dbReference type="InterPro" id="IPR000281">
    <property type="entry name" value="HTH_RpiR"/>
</dbReference>
<evidence type="ECO:0000256" key="3">
    <source>
        <dbReference type="ARBA" id="ARBA00023163"/>
    </source>
</evidence>
<dbReference type="SUPFAM" id="SSF53697">
    <property type="entry name" value="SIS domain"/>
    <property type="match status" value="1"/>
</dbReference>
<keyword evidence="3" id="KW-0804">Transcription</keyword>
<feature type="domain" description="HTH rpiR-type" evidence="4">
    <location>
        <begin position="1"/>
        <end position="77"/>
    </location>
</feature>
<keyword evidence="7" id="KW-1185">Reference proteome</keyword>
<dbReference type="RefSeq" id="WP_310770318.1">
    <property type="nucleotide sequence ID" value="NZ_CP134050.1"/>
</dbReference>
<feature type="domain" description="SIS" evidence="5">
    <location>
        <begin position="122"/>
        <end position="258"/>
    </location>
</feature>
<name>A0ABY9TCC1_BREBE</name>
<keyword evidence="2" id="KW-0238">DNA-binding</keyword>
<evidence type="ECO:0000259" key="5">
    <source>
        <dbReference type="PROSITE" id="PS51464"/>
    </source>
</evidence>
<dbReference type="InterPro" id="IPR001347">
    <property type="entry name" value="SIS_dom"/>
</dbReference>
<dbReference type="EMBL" id="CP134050">
    <property type="protein sequence ID" value="WNC16018.1"/>
    <property type="molecule type" value="Genomic_DNA"/>
</dbReference>
<evidence type="ECO:0000256" key="1">
    <source>
        <dbReference type="ARBA" id="ARBA00023015"/>
    </source>
</evidence>
<dbReference type="Proteomes" id="UP001256827">
    <property type="component" value="Chromosome"/>
</dbReference>
<organism evidence="6 7">
    <name type="scientific">Brevibacillus brevis</name>
    <name type="common">Bacillus brevis</name>
    <dbReference type="NCBI Taxonomy" id="1393"/>
    <lineage>
        <taxon>Bacteria</taxon>
        <taxon>Bacillati</taxon>
        <taxon>Bacillota</taxon>
        <taxon>Bacilli</taxon>
        <taxon>Bacillales</taxon>
        <taxon>Paenibacillaceae</taxon>
        <taxon>Brevibacillus</taxon>
    </lineage>
</organism>
<dbReference type="PROSITE" id="PS51071">
    <property type="entry name" value="HTH_RPIR"/>
    <property type="match status" value="1"/>
</dbReference>
<dbReference type="Pfam" id="PF01418">
    <property type="entry name" value="HTH_6"/>
    <property type="match status" value="1"/>
</dbReference>
<proteinExistence type="predicted"/>
<gene>
    <name evidence="6" type="ORF">RGB73_06795</name>
</gene>
<dbReference type="InterPro" id="IPR047640">
    <property type="entry name" value="RpiR-like"/>
</dbReference>
<dbReference type="Gene3D" id="3.40.50.10490">
    <property type="entry name" value="Glucose-6-phosphate isomerase like protein, domain 1"/>
    <property type="match status" value="1"/>
</dbReference>
<dbReference type="SUPFAM" id="SSF46689">
    <property type="entry name" value="Homeodomain-like"/>
    <property type="match status" value="1"/>
</dbReference>
<evidence type="ECO:0000313" key="7">
    <source>
        <dbReference type="Proteomes" id="UP001256827"/>
    </source>
</evidence>
<dbReference type="InterPro" id="IPR046348">
    <property type="entry name" value="SIS_dom_sf"/>
</dbReference>
<dbReference type="Gene3D" id="1.10.10.10">
    <property type="entry name" value="Winged helix-like DNA-binding domain superfamily/Winged helix DNA-binding domain"/>
    <property type="match status" value="1"/>
</dbReference>
<keyword evidence="1" id="KW-0805">Transcription regulation</keyword>
<evidence type="ECO:0000259" key="4">
    <source>
        <dbReference type="PROSITE" id="PS51071"/>
    </source>
</evidence>
<dbReference type="Pfam" id="PF01380">
    <property type="entry name" value="SIS"/>
    <property type="match status" value="1"/>
</dbReference>
<evidence type="ECO:0000313" key="6">
    <source>
        <dbReference type="EMBL" id="WNC16018.1"/>
    </source>
</evidence>
<sequence length="279" mass="31625">MSFEQLVKDSFAQLSSGQKKVAEYLLTNIEKVAFYTAVQIGREAEVSETTVIRFAYALGFRGFSEMQAAIQQHVLENSSSRFAGPSQPMGEDANIFARVIERDIAILRQTLHQLNQQDVWRAVDWLMEADQVLIVGYRASYAAAHWFSFMMSVIRKNVLLIPFTGEVEERMISLTEKSVVVIISFPRYTKETIRVAETSKRMGAKIIAATDRLLSPVSRISDITFTTDINIESGHYSNAAVIHLLNLLLAGIEQKNSKETQTRMKKLEQLYSNWGVFEE</sequence>
<dbReference type="InterPro" id="IPR035472">
    <property type="entry name" value="RpiR-like_SIS"/>
</dbReference>
<accession>A0ABY9TCC1</accession>
<reference evidence="6 7" key="1">
    <citation type="submission" date="2023-09" db="EMBL/GenBank/DDBJ databases">
        <title>Complete Genome and Methylome dissection of Bacillus brevis NEB573 original source of BbsI restriction endonuclease.</title>
        <authorList>
            <person name="Fomenkov A."/>
            <person name="Roberts R.D."/>
        </authorList>
    </citation>
    <scope>NUCLEOTIDE SEQUENCE [LARGE SCALE GENOMIC DNA]</scope>
    <source>
        <strain evidence="6 7">NEB573</strain>
    </source>
</reference>
<evidence type="ECO:0000256" key="2">
    <source>
        <dbReference type="ARBA" id="ARBA00023125"/>
    </source>
</evidence>
<dbReference type="InterPro" id="IPR009057">
    <property type="entry name" value="Homeodomain-like_sf"/>
</dbReference>
<dbReference type="InterPro" id="IPR036388">
    <property type="entry name" value="WH-like_DNA-bd_sf"/>
</dbReference>